<evidence type="ECO:0000313" key="3">
    <source>
        <dbReference type="Proteomes" id="UP000325458"/>
    </source>
</evidence>
<organism evidence="2 3">
    <name type="scientific">Streptomyces platensis</name>
    <dbReference type="NCBI Taxonomy" id="58346"/>
    <lineage>
        <taxon>Bacteria</taxon>
        <taxon>Bacillati</taxon>
        <taxon>Actinomycetota</taxon>
        <taxon>Actinomycetes</taxon>
        <taxon>Kitasatosporales</taxon>
        <taxon>Streptomycetaceae</taxon>
        <taxon>Streptomyces</taxon>
    </lineage>
</organism>
<feature type="domain" description="Translation elongation factor EFTu-like" evidence="1">
    <location>
        <begin position="62"/>
        <end position="128"/>
    </location>
</feature>
<dbReference type="Proteomes" id="UP000325458">
    <property type="component" value="Chromosome"/>
</dbReference>
<dbReference type="GO" id="GO:0003746">
    <property type="term" value="F:translation elongation factor activity"/>
    <property type="evidence" value="ECO:0007669"/>
    <property type="project" value="TreeGrafter"/>
</dbReference>
<dbReference type="AlphaFoldDB" id="A0AAE6NEY7"/>
<dbReference type="InterPro" id="IPR004161">
    <property type="entry name" value="EFTu-like_2"/>
</dbReference>
<gene>
    <name evidence="2" type="ORF">CP981_02455</name>
</gene>
<dbReference type="InterPro" id="IPR050055">
    <property type="entry name" value="EF-Tu_GTPase"/>
</dbReference>
<dbReference type="PANTHER" id="PTHR43721">
    <property type="entry name" value="ELONGATION FACTOR TU-RELATED"/>
    <property type="match status" value="1"/>
</dbReference>
<dbReference type="EMBL" id="CP023691">
    <property type="protein sequence ID" value="QEV50680.1"/>
    <property type="molecule type" value="Genomic_DNA"/>
</dbReference>
<dbReference type="Gene3D" id="2.40.30.10">
    <property type="entry name" value="Translation factors"/>
    <property type="match status" value="1"/>
</dbReference>
<dbReference type="PANTHER" id="PTHR43721:SF22">
    <property type="entry name" value="ELONGATION FACTOR TU, MITOCHONDRIAL"/>
    <property type="match status" value="1"/>
</dbReference>
<dbReference type="InterPro" id="IPR009000">
    <property type="entry name" value="Transl_B-barrel_sf"/>
</dbReference>
<proteinExistence type="predicted"/>
<reference evidence="2 3" key="1">
    <citation type="submission" date="2017-09" db="EMBL/GenBank/DDBJ databases">
        <authorList>
            <person name="Lee N."/>
            <person name="Cho B.-K."/>
        </authorList>
    </citation>
    <scope>NUCLEOTIDE SEQUENCE [LARGE SCALE GENOMIC DNA]</scope>
    <source>
        <strain evidence="2 3">ATCC 23948</strain>
    </source>
</reference>
<name>A0AAE6NEY7_STRPT</name>
<dbReference type="KEGG" id="spla:CP981_02455"/>
<dbReference type="GO" id="GO:0005525">
    <property type="term" value="F:GTP binding"/>
    <property type="evidence" value="ECO:0007669"/>
    <property type="project" value="InterPro"/>
</dbReference>
<protein>
    <recommendedName>
        <fullName evidence="1">Translation elongation factor EFTu-like domain-containing protein</fullName>
    </recommendedName>
</protein>
<sequence length="197" mass="20622">MLLLPAAPGRTVIVVSLGRPRTRMRRGEDEGESGGAMNTAEAPFLLVVEDVFPLNQGRLVRVAGRIERGRVRTADEVQIVGFGAGAITRVSRIDGCRQRVEEAHTGMNVGLLLPGATTEAIERGQVLAAPGSIGAHTAFDADIALLPEDQGGAELRTGGSLDFYLHAGAVRDAQLGGTEPLGPMSTVVSPHNGTRVL</sequence>
<evidence type="ECO:0000313" key="2">
    <source>
        <dbReference type="EMBL" id="QEV50680.1"/>
    </source>
</evidence>
<accession>A0AAE6NEY7</accession>
<dbReference type="Pfam" id="PF03144">
    <property type="entry name" value="GTP_EFTU_D2"/>
    <property type="match status" value="1"/>
</dbReference>
<dbReference type="SUPFAM" id="SSF50447">
    <property type="entry name" value="Translation proteins"/>
    <property type="match status" value="1"/>
</dbReference>
<evidence type="ECO:0000259" key="1">
    <source>
        <dbReference type="Pfam" id="PF03144"/>
    </source>
</evidence>